<evidence type="ECO:0000313" key="1">
    <source>
        <dbReference type="EMBL" id="GBP88863.1"/>
    </source>
</evidence>
<accession>A0A4C1ZNR0</accession>
<organism evidence="1 2">
    <name type="scientific">Eumeta variegata</name>
    <name type="common">Bagworm moth</name>
    <name type="synonym">Eumeta japonica</name>
    <dbReference type="NCBI Taxonomy" id="151549"/>
    <lineage>
        <taxon>Eukaryota</taxon>
        <taxon>Metazoa</taxon>
        <taxon>Ecdysozoa</taxon>
        <taxon>Arthropoda</taxon>
        <taxon>Hexapoda</taxon>
        <taxon>Insecta</taxon>
        <taxon>Pterygota</taxon>
        <taxon>Neoptera</taxon>
        <taxon>Endopterygota</taxon>
        <taxon>Lepidoptera</taxon>
        <taxon>Glossata</taxon>
        <taxon>Ditrysia</taxon>
        <taxon>Tineoidea</taxon>
        <taxon>Psychidae</taxon>
        <taxon>Oiketicinae</taxon>
        <taxon>Eumeta</taxon>
    </lineage>
</organism>
<evidence type="ECO:0000313" key="2">
    <source>
        <dbReference type="Proteomes" id="UP000299102"/>
    </source>
</evidence>
<reference evidence="1 2" key="1">
    <citation type="journal article" date="2019" name="Commun. Biol.">
        <title>The bagworm genome reveals a unique fibroin gene that provides high tensile strength.</title>
        <authorList>
            <person name="Kono N."/>
            <person name="Nakamura H."/>
            <person name="Ohtoshi R."/>
            <person name="Tomita M."/>
            <person name="Numata K."/>
            <person name="Arakawa K."/>
        </authorList>
    </citation>
    <scope>NUCLEOTIDE SEQUENCE [LARGE SCALE GENOMIC DNA]</scope>
</reference>
<gene>
    <name evidence="1" type="ORF">EVAR_64692_1</name>
</gene>
<name>A0A4C1ZNR0_EUMVA</name>
<comment type="caution">
    <text evidence="1">The sequence shown here is derived from an EMBL/GenBank/DDBJ whole genome shotgun (WGS) entry which is preliminary data.</text>
</comment>
<sequence>MYDIKNVAVMPEEGSRSQNFFSFVARSAAEEYTEQTPSPLTRLRIAIPADLPFVHAATLLSQTHTQKLYVHKFYSRLTYTRYH</sequence>
<proteinExistence type="predicted"/>
<dbReference type="Proteomes" id="UP000299102">
    <property type="component" value="Unassembled WGS sequence"/>
</dbReference>
<keyword evidence="2" id="KW-1185">Reference proteome</keyword>
<dbReference type="AlphaFoldDB" id="A0A4C1ZNR0"/>
<dbReference type="EMBL" id="BGZK01001962">
    <property type="protein sequence ID" value="GBP88863.1"/>
    <property type="molecule type" value="Genomic_DNA"/>
</dbReference>
<protein>
    <submittedName>
        <fullName evidence="1">Uncharacterized protein</fullName>
    </submittedName>
</protein>